<evidence type="ECO:0000313" key="2">
    <source>
        <dbReference type="EMBL" id="PEG30367.1"/>
    </source>
</evidence>
<evidence type="ECO:0000259" key="1">
    <source>
        <dbReference type="PROSITE" id="PS51186"/>
    </source>
</evidence>
<dbReference type="OrthoDB" id="424368at2"/>
<evidence type="ECO:0000313" key="3">
    <source>
        <dbReference type="Proteomes" id="UP000220840"/>
    </source>
</evidence>
<feature type="domain" description="N-acetyltransferase" evidence="1">
    <location>
        <begin position="1"/>
        <end position="151"/>
    </location>
</feature>
<reference evidence="2 3" key="1">
    <citation type="submission" date="2017-10" db="EMBL/GenBank/DDBJ databases">
        <title>Effective Description of Clostridium neonatale sp. nov. linked to necrotizing enterocolitis in neonates and a clarification of species assignable to the genus Clostridium (Prazmowski 1880) emend. Lawson and Rainey 2016.</title>
        <authorList>
            <person name="Bernard K."/>
            <person name="Burdz T."/>
            <person name="Wiebe D."/>
            <person name="Balcewich B."/>
            <person name="Alfa M."/>
            <person name="Bernier A.-M."/>
        </authorList>
    </citation>
    <scope>NUCLEOTIDE SEQUENCE [LARGE SCALE GENOMIC DNA]</scope>
    <source>
        <strain evidence="2 3">LCDC99A005</strain>
    </source>
</reference>
<name>A0A2A7MFP5_9CLOT</name>
<dbReference type="InterPro" id="IPR016181">
    <property type="entry name" value="Acyl_CoA_acyltransferase"/>
</dbReference>
<dbReference type="Proteomes" id="UP000220840">
    <property type="component" value="Unassembled WGS sequence"/>
</dbReference>
<dbReference type="STRING" id="137838.GCA_001458595_01674"/>
<sequence>MIIREYTAKDFDEIAKLFYDTVHTINIKDYTKEQVYVWATGKLDTVRWNKSLLENYTVVAVENEKIIGFGDIDKNNYLDRLYVHKDYQNRDVATAICNKLEKYAIGKRILVHASITAKPFFEKRGYKVLKEQQVEREGIFLINYMMEKWKNSI</sequence>
<dbReference type="EMBL" id="PDCJ01000001">
    <property type="protein sequence ID" value="PEG30367.1"/>
    <property type="molecule type" value="Genomic_DNA"/>
</dbReference>
<keyword evidence="2" id="KW-0808">Transferase</keyword>
<keyword evidence="3" id="KW-1185">Reference proteome</keyword>
<dbReference type="SUPFAM" id="SSF55729">
    <property type="entry name" value="Acyl-CoA N-acyltransferases (Nat)"/>
    <property type="match status" value="1"/>
</dbReference>
<dbReference type="CDD" id="cd04301">
    <property type="entry name" value="NAT_SF"/>
    <property type="match status" value="1"/>
</dbReference>
<dbReference type="RefSeq" id="WP_058294539.1">
    <property type="nucleotide sequence ID" value="NZ_CAMRXJ010000033.1"/>
</dbReference>
<organism evidence="2 3">
    <name type="scientific">Clostridium neonatale</name>
    <dbReference type="NCBI Taxonomy" id="137838"/>
    <lineage>
        <taxon>Bacteria</taxon>
        <taxon>Bacillati</taxon>
        <taxon>Bacillota</taxon>
        <taxon>Clostridia</taxon>
        <taxon>Eubacteriales</taxon>
        <taxon>Clostridiaceae</taxon>
        <taxon>Clostridium</taxon>
    </lineage>
</organism>
<dbReference type="Pfam" id="PF13673">
    <property type="entry name" value="Acetyltransf_10"/>
    <property type="match status" value="1"/>
</dbReference>
<dbReference type="PANTHER" id="PTHR43451">
    <property type="entry name" value="ACETYLTRANSFERASE (GNAT) FAMILY PROTEIN"/>
    <property type="match status" value="1"/>
</dbReference>
<dbReference type="GO" id="GO:0016747">
    <property type="term" value="F:acyltransferase activity, transferring groups other than amino-acyl groups"/>
    <property type="evidence" value="ECO:0007669"/>
    <property type="project" value="InterPro"/>
</dbReference>
<protein>
    <submittedName>
        <fullName evidence="2">GNAT family N-acetyltransferase</fullName>
    </submittedName>
</protein>
<dbReference type="PANTHER" id="PTHR43451:SF1">
    <property type="entry name" value="ACETYLTRANSFERASE"/>
    <property type="match status" value="1"/>
</dbReference>
<dbReference type="AlphaFoldDB" id="A0A2A7MFP5"/>
<comment type="caution">
    <text evidence="2">The sequence shown here is derived from an EMBL/GenBank/DDBJ whole genome shotgun (WGS) entry which is preliminary data.</text>
</comment>
<dbReference type="InterPro" id="IPR000182">
    <property type="entry name" value="GNAT_dom"/>
</dbReference>
<proteinExistence type="predicted"/>
<gene>
    <name evidence="2" type="ORF">CQ394_01165</name>
</gene>
<accession>A0A2A7MFP5</accession>
<dbReference type="PROSITE" id="PS51186">
    <property type="entry name" value="GNAT"/>
    <property type="match status" value="1"/>
</dbReference>
<dbReference type="Gene3D" id="3.40.630.30">
    <property type="match status" value="1"/>
</dbReference>
<dbReference type="InterPro" id="IPR052564">
    <property type="entry name" value="N-acetyltrans/Recomb-assoc"/>
</dbReference>